<dbReference type="PRINTS" id="PR00948">
    <property type="entry name" value="ELICITIN"/>
</dbReference>
<dbReference type="InterPro" id="IPR036470">
    <property type="entry name" value="Elicitin_sf"/>
</dbReference>
<evidence type="ECO:0000256" key="1">
    <source>
        <dbReference type="ARBA" id="ARBA00004613"/>
    </source>
</evidence>
<evidence type="ECO:0000313" key="10">
    <source>
        <dbReference type="Proteomes" id="UP001158986"/>
    </source>
</evidence>
<evidence type="ECO:0000313" key="8">
    <source>
        <dbReference type="EMBL" id="CAH0479031.1"/>
    </source>
</evidence>
<dbReference type="AlphaFoldDB" id="A0AAU9KX29"/>
<dbReference type="Proteomes" id="UP001160483">
    <property type="component" value="Unassembled WGS sequence"/>
</dbReference>
<evidence type="ECO:0000256" key="6">
    <source>
        <dbReference type="RuleBase" id="RU368111"/>
    </source>
</evidence>
<dbReference type="SUPFAM" id="SSF48647">
    <property type="entry name" value="Fungal elicitin"/>
    <property type="match status" value="1"/>
</dbReference>
<comment type="caution">
    <text evidence="8">The sequence shown here is derived from an EMBL/GenBank/DDBJ whole genome shotgun (WGS) entry which is preliminary data.</text>
</comment>
<dbReference type="Pfam" id="PF00964">
    <property type="entry name" value="Elicitin"/>
    <property type="match status" value="1"/>
</dbReference>
<keyword evidence="10" id="KW-1185">Reference proteome</keyword>
<feature type="chain" id="PRO_5043403870" description="Elicitin" evidence="7">
    <location>
        <begin position="21"/>
        <end position="119"/>
    </location>
</feature>
<gene>
    <name evidence="9" type="ORF">PBS001_LOCUS7816</name>
    <name evidence="8" type="ORF">PBS003_LOCUS5702</name>
</gene>
<sequence>MNLTALLVVTIAALIGSTVAGPCSTTETFAAINTLTSLLKEPSLNACKQESGYSMVTATALPTTEQKKKMCNSANCNAMIEVIIRLQPPPCELTLPTGLSVNVNHMANGFSSECTVLKH</sequence>
<evidence type="ECO:0000256" key="5">
    <source>
        <dbReference type="ARBA" id="ARBA00023157"/>
    </source>
</evidence>
<dbReference type="Gene3D" id="1.10.239.10">
    <property type="entry name" value="Elicitin domain"/>
    <property type="match status" value="1"/>
</dbReference>
<dbReference type="GO" id="GO:0052040">
    <property type="term" value="P:symbiont-mediated perturbation of host programmed cell death"/>
    <property type="evidence" value="ECO:0007669"/>
    <property type="project" value="UniProtKB-UniRule"/>
</dbReference>
<dbReference type="Proteomes" id="UP001158986">
    <property type="component" value="Unassembled WGS sequence"/>
</dbReference>
<evidence type="ECO:0000313" key="11">
    <source>
        <dbReference type="Proteomes" id="UP001160483"/>
    </source>
</evidence>
<comment type="similarity">
    <text evidence="2 6">Belongs to the elicitin family.</text>
</comment>
<keyword evidence="3 6" id="KW-0964">Secreted</keyword>
<organism evidence="8 11">
    <name type="scientific">Peronospora belbahrii</name>
    <dbReference type="NCBI Taxonomy" id="622444"/>
    <lineage>
        <taxon>Eukaryota</taxon>
        <taxon>Sar</taxon>
        <taxon>Stramenopiles</taxon>
        <taxon>Oomycota</taxon>
        <taxon>Peronosporomycetes</taxon>
        <taxon>Peronosporales</taxon>
        <taxon>Peronosporaceae</taxon>
        <taxon>Peronospora</taxon>
    </lineage>
</organism>
<dbReference type="SMART" id="SM01187">
    <property type="entry name" value="Elicitin"/>
    <property type="match status" value="1"/>
</dbReference>
<evidence type="ECO:0000256" key="4">
    <source>
        <dbReference type="ARBA" id="ARBA00022978"/>
    </source>
</evidence>
<dbReference type="InterPro" id="IPR002200">
    <property type="entry name" value="Elicitin"/>
</dbReference>
<name>A0AAU9KX29_9STRA</name>
<keyword evidence="4 6" id="KW-0928">Hypersensitive response elicitation</keyword>
<dbReference type="EMBL" id="CAKKTJ010000289">
    <property type="protein sequence ID" value="CAH0479031.1"/>
    <property type="molecule type" value="Genomic_DNA"/>
</dbReference>
<evidence type="ECO:0000256" key="7">
    <source>
        <dbReference type="SAM" id="SignalP"/>
    </source>
</evidence>
<protein>
    <recommendedName>
        <fullName evidence="6">Elicitin</fullName>
    </recommendedName>
</protein>
<reference evidence="8 10" key="1">
    <citation type="submission" date="2021-11" db="EMBL/GenBank/DDBJ databases">
        <authorList>
            <person name="Islam A."/>
            <person name="Islam S."/>
            <person name="Flora M.S."/>
            <person name="Rahman M."/>
            <person name="Ziaur R.M."/>
            <person name="Epstein J.H."/>
            <person name="Hassan M."/>
            <person name="Klassen M."/>
            <person name="Woodard K."/>
            <person name="Webb A."/>
            <person name="Webby R.J."/>
            <person name="El Zowalaty M.E."/>
        </authorList>
    </citation>
    <scope>NUCLEOTIDE SEQUENCE</scope>
    <source>
        <strain evidence="9">Pbs1</strain>
        <strain evidence="8">Pbs3</strain>
    </source>
</reference>
<evidence type="ECO:0000313" key="9">
    <source>
        <dbReference type="EMBL" id="CAH0521360.1"/>
    </source>
</evidence>
<accession>A0AAU9KX29</accession>
<keyword evidence="5 6" id="KW-1015">Disulfide bond</keyword>
<dbReference type="EMBL" id="CAKLCB010000377">
    <property type="protein sequence ID" value="CAH0521360.1"/>
    <property type="molecule type" value="Genomic_DNA"/>
</dbReference>
<keyword evidence="7" id="KW-0732">Signal</keyword>
<comment type="function">
    <text evidence="6">Induces local and distal defense responses (incompatible hypersensitive reaction) in plants from the solanaceae and cruciferae families. Elicits leaf necrosis and causes the accumulation of pathogenesis-related proteins. Might interact with the lipidic molecules of the plasma membrane.</text>
</comment>
<feature type="signal peptide" evidence="7">
    <location>
        <begin position="1"/>
        <end position="20"/>
    </location>
</feature>
<proteinExistence type="inferred from homology"/>
<evidence type="ECO:0000256" key="2">
    <source>
        <dbReference type="ARBA" id="ARBA00009544"/>
    </source>
</evidence>
<dbReference type="GO" id="GO:0005576">
    <property type="term" value="C:extracellular region"/>
    <property type="evidence" value="ECO:0007669"/>
    <property type="project" value="UniProtKB-SubCell"/>
</dbReference>
<comment type="subcellular location">
    <subcellularLocation>
        <location evidence="1 6">Secreted</location>
    </subcellularLocation>
</comment>
<evidence type="ECO:0000256" key="3">
    <source>
        <dbReference type="ARBA" id="ARBA00022525"/>
    </source>
</evidence>